<dbReference type="CDD" id="cd06171">
    <property type="entry name" value="Sigma70_r4"/>
    <property type="match status" value="1"/>
</dbReference>
<dbReference type="Gene3D" id="1.10.10.10">
    <property type="entry name" value="Winged helix-like DNA-binding domain superfamily/Winged helix DNA-binding domain"/>
    <property type="match status" value="1"/>
</dbReference>
<evidence type="ECO:0000256" key="5">
    <source>
        <dbReference type="ARBA" id="ARBA00023163"/>
    </source>
</evidence>
<dbReference type="InterPro" id="IPR007627">
    <property type="entry name" value="RNA_pol_sigma70_r2"/>
</dbReference>
<proteinExistence type="inferred from homology"/>
<dbReference type="NCBIfam" id="TIGR02937">
    <property type="entry name" value="sigma70-ECF"/>
    <property type="match status" value="1"/>
</dbReference>
<protein>
    <recommendedName>
        <fullName evidence="6">RNA polymerase sigma factor</fullName>
    </recommendedName>
</protein>
<evidence type="ECO:0000256" key="1">
    <source>
        <dbReference type="ARBA" id="ARBA00010641"/>
    </source>
</evidence>
<dbReference type="RefSeq" id="WP_109365599.1">
    <property type="nucleotide sequence ID" value="NZ_OOFM01000001.1"/>
</dbReference>
<evidence type="ECO:0000259" key="7">
    <source>
        <dbReference type="Pfam" id="PF04542"/>
    </source>
</evidence>
<dbReference type="SUPFAM" id="SSF88659">
    <property type="entry name" value="Sigma3 and sigma4 domains of RNA polymerase sigma factors"/>
    <property type="match status" value="1"/>
</dbReference>
<dbReference type="Proteomes" id="UP000246073">
    <property type="component" value="Unassembled WGS sequence"/>
</dbReference>
<dbReference type="EMBL" id="OOFM01000001">
    <property type="protein sequence ID" value="SPL61303.1"/>
    <property type="molecule type" value="Genomic_DNA"/>
</dbReference>
<dbReference type="Pfam" id="PF08281">
    <property type="entry name" value="Sigma70_r4_2"/>
    <property type="match status" value="1"/>
</dbReference>
<evidence type="ECO:0000256" key="3">
    <source>
        <dbReference type="ARBA" id="ARBA00023082"/>
    </source>
</evidence>
<sequence length="162" mass="18368">MSSNPDFEDELLKLLPALHQFARTMCRQSTDVDDLVQETVVKALKNQDKYVPFGPLKSWLFTIMKNTFCSKIKRAQREDVMQEWDGPTIGPSQDWAMELQDVGRAYDRLSPLHRNVIELVIFNGLSYEHAATKAGCTIGTIKSRLNRARTQLEGDLSSAGKH</sequence>
<organism evidence="9 10">
    <name type="scientific">Ochrobactrum soli</name>
    <dbReference type="NCBI Taxonomy" id="2448455"/>
    <lineage>
        <taxon>Bacteria</taxon>
        <taxon>Pseudomonadati</taxon>
        <taxon>Pseudomonadota</taxon>
        <taxon>Alphaproteobacteria</taxon>
        <taxon>Hyphomicrobiales</taxon>
        <taxon>Brucellaceae</taxon>
        <taxon>Brucella/Ochrobactrum group</taxon>
        <taxon>Ochrobactrum</taxon>
    </lineage>
</organism>
<dbReference type="Pfam" id="PF04542">
    <property type="entry name" value="Sigma70_r2"/>
    <property type="match status" value="1"/>
</dbReference>
<dbReference type="PANTHER" id="PTHR43133:SF25">
    <property type="entry name" value="RNA POLYMERASE SIGMA FACTOR RFAY-RELATED"/>
    <property type="match status" value="1"/>
</dbReference>
<dbReference type="AlphaFoldDB" id="A0A2P9HB26"/>
<dbReference type="InterPro" id="IPR000838">
    <property type="entry name" value="RNA_pol_sigma70_ECF_CS"/>
</dbReference>
<reference evidence="10" key="1">
    <citation type="submission" date="2017-12" db="EMBL/GenBank/DDBJ databases">
        <authorList>
            <person name="Diaz M."/>
        </authorList>
    </citation>
    <scope>NUCLEOTIDE SEQUENCE [LARGE SCALE GENOMIC DNA]</scope>
    <source>
        <strain evidence="10">FI11154</strain>
    </source>
</reference>
<evidence type="ECO:0000259" key="8">
    <source>
        <dbReference type="Pfam" id="PF08281"/>
    </source>
</evidence>
<dbReference type="InterPro" id="IPR039425">
    <property type="entry name" value="RNA_pol_sigma-70-like"/>
</dbReference>
<keyword evidence="2 6" id="KW-0805">Transcription regulation</keyword>
<keyword evidence="4 6" id="KW-0238">DNA-binding</keyword>
<evidence type="ECO:0000256" key="6">
    <source>
        <dbReference type="RuleBase" id="RU000716"/>
    </source>
</evidence>
<accession>A0A2P9HB26</accession>
<comment type="similarity">
    <text evidence="1 6">Belongs to the sigma-70 factor family. ECF subfamily.</text>
</comment>
<dbReference type="InterPro" id="IPR036388">
    <property type="entry name" value="WH-like_DNA-bd_sf"/>
</dbReference>
<keyword evidence="5 6" id="KW-0804">Transcription</keyword>
<dbReference type="SUPFAM" id="SSF88946">
    <property type="entry name" value="Sigma2 domain of RNA polymerase sigma factors"/>
    <property type="match status" value="1"/>
</dbReference>
<keyword evidence="3 6" id="KW-0731">Sigma factor</keyword>
<evidence type="ECO:0000256" key="2">
    <source>
        <dbReference type="ARBA" id="ARBA00023015"/>
    </source>
</evidence>
<dbReference type="GO" id="GO:0003677">
    <property type="term" value="F:DNA binding"/>
    <property type="evidence" value="ECO:0007669"/>
    <property type="project" value="UniProtKB-KW"/>
</dbReference>
<dbReference type="InterPro" id="IPR013249">
    <property type="entry name" value="RNA_pol_sigma70_r4_t2"/>
</dbReference>
<dbReference type="GO" id="GO:0006352">
    <property type="term" value="P:DNA-templated transcription initiation"/>
    <property type="evidence" value="ECO:0007669"/>
    <property type="project" value="InterPro"/>
</dbReference>
<gene>
    <name evidence="9" type="ORF">OHAE_4095</name>
</gene>
<dbReference type="GO" id="GO:0016987">
    <property type="term" value="F:sigma factor activity"/>
    <property type="evidence" value="ECO:0007669"/>
    <property type="project" value="UniProtKB-KW"/>
</dbReference>
<evidence type="ECO:0000256" key="4">
    <source>
        <dbReference type="ARBA" id="ARBA00023125"/>
    </source>
</evidence>
<name>A0A2P9HB26_9HYPH</name>
<evidence type="ECO:0000313" key="10">
    <source>
        <dbReference type="Proteomes" id="UP000246073"/>
    </source>
</evidence>
<feature type="domain" description="RNA polymerase sigma factor 70 region 4 type 2" evidence="8">
    <location>
        <begin position="101"/>
        <end position="152"/>
    </location>
</feature>
<dbReference type="PANTHER" id="PTHR43133">
    <property type="entry name" value="RNA POLYMERASE ECF-TYPE SIGMA FACTO"/>
    <property type="match status" value="1"/>
</dbReference>
<feature type="domain" description="RNA polymerase sigma-70 region 2" evidence="7">
    <location>
        <begin position="14"/>
        <end position="77"/>
    </location>
</feature>
<dbReference type="InterPro" id="IPR013324">
    <property type="entry name" value="RNA_pol_sigma_r3/r4-like"/>
</dbReference>
<dbReference type="InterPro" id="IPR013325">
    <property type="entry name" value="RNA_pol_sigma_r2"/>
</dbReference>
<dbReference type="PROSITE" id="PS01063">
    <property type="entry name" value="SIGMA70_ECF"/>
    <property type="match status" value="1"/>
</dbReference>
<evidence type="ECO:0000313" key="9">
    <source>
        <dbReference type="EMBL" id="SPL61303.1"/>
    </source>
</evidence>
<dbReference type="Gene3D" id="1.10.1740.10">
    <property type="match status" value="1"/>
</dbReference>
<dbReference type="InterPro" id="IPR014284">
    <property type="entry name" value="RNA_pol_sigma-70_dom"/>
</dbReference>